<evidence type="ECO:0000256" key="10">
    <source>
        <dbReference type="ARBA" id="ARBA00022989"/>
    </source>
</evidence>
<evidence type="ECO:0000256" key="2">
    <source>
        <dbReference type="ARBA" id="ARBA00004141"/>
    </source>
</evidence>
<gene>
    <name evidence="15" type="ORF">BN873_470093</name>
</gene>
<feature type="transmembrane region" description="Helical" evidence="13">
    <location>
        <begin position="153"/>
        <end position="171"/>
    </location>
</feature>
<dbReference type="PANTHER" id="PTHR45569:SF1">
    <property type="entry name" value="SENSOR PROTEIN KDPD"/>
    <property type="match status" value="1"/>
</dbReference>
<dbReference type="InterPro" id="IPR003661">
    <property type="entry name" value="HisK_dim/P_dom"/>
</dbReference>
<dbReference type="PANTHER" id="PTHR45569">
    <property type="entry name" value="SENSOR PROTEIN KDPD"/>
    <property type="match status" value="1"/>
</dbReference>
<feature type="transmembrane region" description="Helical" evidence="13">
    <location>
        <begin position="125"/>
        <end position="147"/>
    </location>
</feature>
<comment type="caution">
    <text evidence="15">The sequence shown here is derived from an EMBL/GenBank/DDBJ whole genome shotgun (WGS) entry which is preliminary data.</text>
</comment>
<dbReference type="AlphaFoldDB" id="W6M606"/>
<evidence type="ECO:0000256" key="11">
    <source>
        <dbReference type="ARBA" id="ARBA00023012"/>
    </source>
</evidence>
<evidence type="ECO:0000256" key="7">
    <source>
        <dbReference type="ARBA" id="ARBA00022741"/>
    </source>
</evidence>
<evidence type="ECO:0000256" key="6">
    <source>
        <dbReference type="ARBA" id="ARBA00022692"/>
    </source>
</evidence>
<accession>W6M606</accession>
<dbReference type="SMART" id="SM00388">
    <property type="entry name" value="HisKA"/>
    <property type="match status" value="1"/>
</dbReference>
<feature type="transmembrane region" description="Helical" evidence="13">
    <location>
        <begin position="77"/>
        <end position="95"/>
    </location>
</feature>
<dbReference type="GO" id="GO:0005524">
    <property type="term" value="F:ATP binding"/>
    <property type="evidence" value="ECO:0007669"/>
    <property type="project" value="UniProtKB-KW"/>
</dbReference>
<dbReference type="GO" id="GO:0000155">
    <property type="term" value="F:phosphorelay sensor kinase activity"/>
    <property type="evidence" value="ECO:0007669"/>
    <property type="project" value="InterPro"/>
</dbReference>
<dbReference type="InterPro" id="IPR052023">
    <property type="entry name" value="Histidine_kinase_KdpD"/>
</dbReference>
<feature type="domain" description="Histidine kinase" evidence="14">
    <location>
        <begin position="344"/>
        <end position="559"/>
    </location>
</feature>
<dbReference type="Gene3D" id="1.20.120.620">
    <property type="entry name" value="Backbone structure of the membrane domain of e. Coli histidine kinase receptor kdpd"/>
    <property type="match status" value="1"/>
</dbReference>
<dbReference type="InterPro" id="IPR004358">
    <property type="entry name" value="Sig_transdc_His_kin-like_C"/>
</dbReference>
<keyword evidence="12 13" id="KW-0472">Membrane</keyword>
<dbReference type="PROSITE" id="PS50109">
    <property type="entry name" value="HIS_KIN"/>
    <property type="match status" value="1"/>
</dbReference>
<feature type="transmembrane region" description="Helical" evidence="13">
    <location>
        <begin position="101"/>
        <end position="118"/>
    </location>
</feature>
<dbReference type="SMART" id="SM00387">
    <property type="entry name" value="HATPase_c"/>
    <property type="match status" value="1"/>
</dbReference>
<dbReference type="PRINTS" id="PR00344">
    <property type="entry name" value="BCTRLSENSOR"/>
</dbReference>
<evidence type="ECO:0000256" key="12">
    <source>
        <dbReference type="ARBA" id="ARBA00023136"/>
    </source>
</evidence>
<dbReference type="InterPro" id="IPR003594">
    <property type="entry name" value="HATPase_dom"/>
</dbReference>
<dbReference type="Gene3D" id="3.30.450.40">
    <property type="match status" value="1"/>
</dbReference>
<dbReference type="FunFam" id="3.30.565.10:FF:000042">
    <property type="entry name" value="Two-component sensor histidine kinase KdpD"/>
    <property type="match status" value="1"/>
</dbReference>
<keyword evidence="8" id="KW-0418">Kinase</keyword>
<evidence type="ECO:0000256" key="4">
    <source>
        <dbReference type="ARBA" id="ARBA00022553"/>
    </source>
</evidence>
<keyword evidence="7" id="KW-0547">Nucleotide-binding</keyword>
<organism evidence="15 16">
    <name type="scientific">Candidatus Competibacter denitrificans Run_A_D11</name>
    <dbReference type="NCBI Taxonomy" id="1400863"/>
    <lineage>
        <taxon>Bacteria</taxon>
        <taxon>Pseudomonadati</taxon>
        <taxon>Pseudomonadota</taxon>
        <taxon>Gammaproteobacteria</taxon>
        <taxon>Candidatus Competibacteraceae</taxon>
        <taxon>Candidatus Competibacter</taxon>
    </lineage>
</organism>
<dbReference type="InterPro" id="IPR003018">
    <property type="entry name" value="GAF"/>
</dbReference>
<comment type="catalytic activity">
    <reaction evidence="1">
        <text>ATP + protein L-histidine = ADP + protein N-phospho-L-histidine.</text>
        <dbReference type="EC" id="2.7.13.3"/>
    </reaction>
</comment>
<dbReference type="SUPFAM" id="SSF55874">
    <property type="entry name" value="ATPase domain of HSP90 chaperone/DNA topoisomerase II/histidine kinase"/>
    <property type="match status" value="1"/>
</dbReference>
<keyword evidence="10 13" id="KW-1133">Transmembrane helix</keyword>
<comment type="subcellular location">
    <subcellularLocation>
        <location evidence="2">Membrane</location>
        <topology evidence="2">Multi-pass membrane protein</topology>
    </subcellularLocation>
</comment>
<dbReference type="InterPro" id="IPR036097">
    <property type="entry name" value="HisK_dim/P_sf"/>
</dbReference>
<evidence type="ECO:0000313" key="16">
    <source>
        <dbReference type="Proteomes" id="UP000035760"/>
    </source>
</evidence>
<keyword evidence="6 13" id="KW-0812">Transmembrane</keyword>
<evidence type="ECO:0000256" key="1">
    <source>
        <dbReference type="ARBA" id="ARBA00000085"/>
    </source>
</evidence>
<dbReference type="Gene3D" id="3.30.565.10">
    <property type="entry name" value="Histidine kinase-like ATPase, C-terminal domain"/>
    <property type="match status" value="1"/>
</dbReference>
<dbReference type="Proteomes" id="UP000035760">
    <property type="component" value="Unassembled WGS sequence"/>
</dbReference>
<dbReference type="Pfam" id="PF00512">
    <property type="entry name" value="HisKA"/>
    <property type="match status" value="1"/>
</dbReference>
<keyword evidence="16" id="KW-1185">Reference proteome</keyword>
<dbReference type="GO" id="GO:0042802">
    <property type="term" value="F:identical protein binding"/>
    <property type="evidence" value="ECO:0007669"/>
    <property type="project" value="UniProtKB-ARBA"/>
</dbReference>
<dbReference type="Pfam" id="PF13492">
    <property type="entry name" value="GAF_3"/>
    <property type="match status" value="1"/>
</dbReference>
<name>W6M606_9GAMM</name>
<evidence type="ECO:0000313" key="15">
    <source>
        <dbReference type="EMBL" id="CDI03351.1"/>
    </source>
</evidence>
<keyword evidence="9" id="KW-0067">ATP-binding</keyword>
<dbReference type="InterPro" id="IPR005467">
    <property type="entry name" value="His_kinase_dom"/>
</dbReference>
<dbReference type="EMBL" id="CBTJ020000055">
    <property type="protein sequence ID" value="CDI03351.1"/>
    <property type="molecule type" value="Genomic_DNA"/>
</dbReference>
<dbReference type="OrthoDB" id="9806130at2"/>
<dbReference type="InterPro" id="IPR038318">
    <property type="entry name" value="KdpD_sf"/>
</dbReference>
<keyword evidence="4" id="KW-0597">Phosphoprotein</keyword>
<dbReference type="GO" id="GO:0005886">
    <property type="term" value="C:plasma membrane"/>
    <property type="evidence" value="ECO:0007669"/>
    <property type="project" value="TreeGrafter"/>
</dbReference>
<reference evidence="15" key="1">
    <citation type="submission" date="2013-07" db="EMBL/GenBank/DDBJ databases">
        <authorList>
            <person name="McIlroy S."/>
        </authorList>
    </citation>
    <scope>NUCLEOTIDE SEQUENCE [LARGE SCALE GENOMIC DNA]</scope>
    <source>
        <strain evidence="15">Run_A_D11</strain>
    </source>
</reference>
<dbReference type="InterPro" id="IPR029016">
    <property type="entry name" value="GAF-like_dom_sf"/>
</dbReference>
<evidence type="ECO:0000256" key="8">
    <source>
        <dbReference type="ARBA" id="ARBA00022777"/>
    </source>
</evidence>
<dbReference type="InterPro" id="IPR036890">
    <property type="entry name" value="HATPase_C_sf"/>
</dbReference>
<dbReference type="InterPro" id="IPR025201">
    <property type="entry name" value="KdpD_TM"/>
</dbReference>
<dbReference type="Pfam" id="PF02518">
    <property type="entry name" value="HATPase_c"/>
    <property type="match status" value="1"/>
</dbReference>
<keyword evidence="11" id="KW-0902">Two-component regulatory system</keyword>
<dbReference type="CDD" id="cd00082">
    <property type="entry name" value="HisKA"/>
    <property type="match status" value="1"/>
</dbReference>
<dbReference type="STRING" id="1400863.BN873_470093"/>
<dbReference type="SUPFAM" id="SSF47384">
    <property type="entry name" value="Homodimeric domain of signal transducing histidine kinase"/>
    <property type="match status" value="1"/>
</dbReference>
<evidence type="ECO:0000256" key="5">
    <source>
        <dbReference type="ARBA" id="ARBA00022679"/>
    </source>
</evidence>
<dbReference type="RefSeq" id="WP_082161249.1">
    <property type="nucleotide sequence ID" value="NZ_CBTJ020000055.1"/>
</dbReference>
<reference evidence="15" key="2">
    <citation type="submission" date="2014-03" db="EMBL/GenBank/DDBJ databases">
        <title>Candidatus Competibacter-lineage genomes retrieved from metagenomes reveal functional metabolic diversity.</title>
        <authorList>
            <person name="McIlroy S.J."/>
            <person name="Albertsen M."/>
            <person name="Andresen E.K."/>
            <person name="Saunders A.M."/>
            <person name="Kristiansen R."/>
            <person name="Stokholm-Bjerregaard M."/>
            <person name="Nielsen K.L."/>
            <person name="Nielsen P.H."/>
        </authorList>
    </citation>
    <scope>NUCLEOTIDE SEQUENCE</scope>
    <source>
        <strain evidence="15">Run_A_D11</strain>
    </source>
</reference>
<proteinExistence type="predicted"/>
<sequence length="576" mass="63587">MPRDRSNPWIQTQATARIDSFASCSQLRWLRKRLAGFQLALKRLANVIYPHQKRIAVSIRPDETSGDLGPLAWLKGYGLALLVSLGVTLVAIPLLPYLDHANLVMLFLLAVVGVAAGYGRGPAVLVAVLNVLSFNFVFVPPTFAFAFDTLQAILTFIVMLIVGLVVGQLTARFRYQAHIARAREERARHLYKIACGLSGAVSVEQVGEVSERCIKARLRLKTQLLTLDDDERLQQLPTQADPPAVDFAIAQQCFDRSAPIGLGTDCLPDAPLLYLPLRAPLRTRGVLVVEPERRQPPSLEQRRLLDTLAVLIAMVLERVHFATVAHRTRVKMEAERERNALLAGLSHDLRTPMTALLGLTETLLLEWRAAPPSSQESLATIREQAARMALMVDNLLEMAKLQAVGEVRLRKDWQSLEELVGSAVRMLEQPLRDHPLRLALEPELPLVNCDAVLIERVLVNLLQNAAKYTPPDAVIGVTARPEADWLKVEVWDEGPGLPSAQALDLFEKFTRGQHESPVPGVGLGLSICRAIIEAHGGHIRAENRPGGGACFTFSLPLEALPPLETEDEPELELEPR</sequence>
<keyword evidence="5 15" id="KW-0808">Transferase</keyword>
<dbReference type="CDD" id="cd00075">
    <property type="entry name" value="HATPase"/>
    <property type="match status" value="1"/>
</dbReference>
<dbReference type="EC" id="2.7.13.3" evidence="3"/>
<evidence type="ECO:0000259" key="14">
    <source>
        <dbReference type="PROSITE" id="PS50109"/>
    </source>
</evidence>
<evidence type="ECO:0000256" key="3">
    <source>
        <dbReference type="ARBA" id="ARBA00012438"/>
    </source>
</evidence>
<evidence type="ECO:0000256" key="13">
    <source>
        <dbReference type="SAM" id="Phobius"/>
    </source>
</evidence>
<dbReference type="Pfam" id="PF13493">
    <property type="entry name" value="DUF4118"/>
    <property type="match status" value="1"/>
</dbReference>
<evidence type="ECO:0000256" key="9">
    <source>
        <dbReference type="ARBA" id="ARBA00022840"/>
    </source>
</evidence>
<dbReference type="Gene3D" id="1.10.287.130">
    <property type="match status" value="1"/>
</dbReference>
<protein>
    <recommendedName>
        <fullName evidence="3">histidine kinase</fullName>
        <ecNumber evidence="3">2.7.13.3</ecNumber>
    </recommendedName>
</protein>